<evidence type="ECO:0000313" key="3">
    <source>
        <dbReference type="Proteomes" id="UP000027120"/>
    </source>
</evidence>
<evidence type="ECO:0000259" key="1">
    <source>
        <dbReference type="PROSITE" id="PS50076"/>
    </source>
</evidence>
<reference evidence="2 3" key="1">
    <citation type="submission" date="2014-04" db="EMBL/GenBank/DDBJ databases">
        <authorList>
            <consortium name="International Citrus Genome Consortium"/>
            <person name="Gmitter F."/>
            <person name="Chen C."/>
            <person name="Farmerie W."/>
            <person name="Harkins T."/>
            <person name="Desany B."/>
            <person name="Mohiuddin M."/>
            <person name="Kodira C."/>
            <person name="Borodovsky M."/>
            <person name="Lomsadze A."/>
            <person name="Burns P."/>
            <person name="Jenkins J."/>
            <person name="Prochnik S."/>
            <person name="Shu S."/>
            <person name="Chapman J."/>
            <person name="Pitluck S."/>
            <person name="Schmutz J."/>
            <person name="Rokhsar D."/>
        </authorList>
    </citation>
    <scope>NUCLEOTIDE SEQUENCE</scope>
</reference>
<evidence type="ECO:0000313" key="2">
    <source>
        <dbReference type="EMBL" id="KDO57924.1"/>
    </source>
</evidence>
<name>A0A067ERX2_CITSI</name>
<sequence length="207" mass="23057">MASPLAYKDAADGIAKEYLIDKDTEACRDTLRAIVAVLHDTNKNKNLNPNDIPGFGRYTASYLVHRLASETKSWYGVLGLKEGRGGGATRVEEINKHYEVLSTLFQQPNMCSFVEVKNANKLVTEAWEVLSDARRKEAYDLLMGFTNRKNNNVINVQFVKSSETFRNPSSASSSTASSPLPLLDHRAVTRKIVKISRPPPKSPNLFL</sequence>
<keyword evidence="3" id="KW-1185">Reference proteome</keyword>
<protein>
    <recommendedName>
        <fullName evidence="1">J domain-containing protein</fullName>
    </recommendedName>
</protein>
<dbReference type="AlphaFoldDB" id="A0A067ERX2"/>
<feature type="domain" description="J" evidence="1">
    <location>
        <begin position="73"/>
        <end position="143"/>
    </location>
</feature>
<dbReference type="Gene3D" id="1.10.287.110">
    <property type="entry name" value="DnaJ domain"/>
    <property type="match status" value="1"/>
</dbReference>
<dbReference type="PANTHER" id="PTHR44137:SF58">
    <property type="entry name" value="J DOMAIN-CONTAINING PROTEIN"/>
    <property type="match status" value="1"/>
</dbReference>
<dbReference type="InterPro" id="IPR001623">
    <property type="entry name" value="DnaJ_domain"/>
</dbReference>
<dbReference type="EMBL" id="KK784956">
    <property type="protein sequence ID" value="KDO57924.1"/>
    <property type="molecule type" value="Genomic_DNA"/>
</dbReference>
<dbReference type="InterPro" id="IPR036869">
    <property type="entry name" value="J_dom_sf"/>
</dbReference>
<dbReference type="SUPFAM" id="SSF46565">
    <property type="entry name" value="Chaperone J-domain"/>
    <property type="match status" value="1"/>
</dbReference>
<organism evidence="2 3">
    <name type="scientific">Citrus sinensis</name>
    <name type="common">Sweet orange</name>
    <name type="synonym">Citrus aurantium var. sinensis</name>
    <dbReference type="NCBI Taxonomy" id="2711"/>
    <lineage>
        <taxon>Eukaryota</taxon>
        <taxon>Viridiplantae</taxon>
        <taxon>Streptophyta</taxon>
        <taxon>Embryophyta</taxon>
        <taxon>Tracheophyta</taxon>
        <taxon>Spermatophyta</taxon>
        <taxon>Magnoliopsida</taxon>
        <taxon>eudicotyledons</taxon>
        <taxon>Gunneridae</taxon>
        <taxon>Pentapetalae</taxon>
        <taxon>rosids</taxon>
        <taxon>malvids</taxon>
        <taxon>Sapindales</taxon>
        <taxon>Rutaceae</taxon>
        <taxon>Aurantioideae</taxon>
        <taxon>Citrus</taxon>
    </lineage>
</organism>
<proteinExistence type="predicted"/>
<dbReference type="Proteomes" id="UP000027120">
    <property type="component" value="Unassembled WGS sequence"/>
</dbReference>
<dbReference type="PROSITE" id="PS50076">
    <property type="entry name" value="DNAJ_2"/>
    <property type="match status" value="1"/>
</dbReference>
<dbReference type="PANTHER" id="PTHR44137">
    <property type="entry name" value="BNAC03G44070D PROTEIN"/>
    <property type="match status" value="1"/>
</dbReference>
<gene>
    <name evidence="2" type="ORF">CISIN_1g039157mg</name>
</gene>
<accession>A0A067ERX2</accession>